<feature type="region of interest" description="Disordered" evidence="5">
    <location>
        <begin position="1"/>
        <end position="122"/>
    </location>
</feature>
<evidence type="ECO:0000256" key="4">
    <source>
        <dbReference type="PROSITE-ProRule" id="PRU00175"/>
    </source>
</evidence>
<organism evidence="7 8">
    <name type="scientific">Knufia peltigerae</name>
    <dbReference type="NCBI Taxonomy" id="1002370"/>
    <lineage>
        <taxon>Eukaryota</taxon>
        <taxon>Fungi</taxon>
        <taxon>Dikarya</taxon>
        <taxon>Ascomycota</taxon>
        <taxon>Pezizomycotina</taxon>
        <taxon>Eurotiomycetes</taxon>
        <taxon>Chaetothyriomycetidae</taxon>
        <taxon>Chaetothyriales</taxon>
        <taxon>Trichomeriaceae</taxon>
        <taxon>Knufia</taxon>
    </lineage>
</organism>
<dbReference type="EMBL" id="JAPDRN010000116">
    <property type="protein sequence ID" value="KAJ9621145.1"/>
    <property type="molecule type" value="Genomic_DNA"/>
</dbReference>
<feature type="compositionally biased region" description="Low complexity" evidence="5">
    <location>
        <begin position="7"/>
        <end position="22"/>
    </location>
</feature>
<feature type="region of interest" description="Disordered" evidence="5">
    <location>
        <begin position="152"/>
        <end position="179"/>
    </location>
</feature>
<dbReference type="Gene3D" id="3.30.40.10">
    <property type="entry name" value="Zinc/RING finger domain, C3HC4 (zinc finger)"/>
    <property type="match status" value="1"/>
</dbReference>
<feature type="domain" description="RING-type" evidence="6">
    <location>
        <begin position="298"/>
        <end position="335"/>
    </location>
</feature>
<reference evidence="7" key="1">
    <citation type="submission" date="2022-10" db="EMBL/GenBank/DDBJ databases">
        <title>Culturing micro-colonial fungi from biological soil crusts in the Mojave desert and describing Neophaeococcomyces mojavensis, and introducing the new genera and species Taxawa tesnikishii.</title>
        <authorList>
            <person name="Kurbessoian T."/>
            <person name="Stajich J.E."/>
        </authorList>
    </citation>
    <scope>NUCLEOTIDE SEQUENCE</scope>
    <source>
        <strain evidence="7">TK_35</strain>
    </source>
</reference>
<dbReference type="SUPFAM" id="SSF57850">
    <property type="entry name" value="RING/U-box"/>
    <property type="match status" value="1"/>
</dbReference>
<dbReference type="PANTHER" id="PTHR23327">
    <property type="entry name" value="RING FINGER PROTEIN 127"/>
    <property type="match status" value="1"/>
</dbReference>
<dbReference type="Proteomes" id="UP001172681">
    <property type="component" value="Unassembled WGS sequence"/>
</dbReference>
<protein>
    <recommendedName>
        <fullName evidence="6">RING-type domain-containing protein</fullName>
    </recommendedName>
</protein>
<dbReference type="AlphaFoldDB" id="A0AA38XT86"/>
<dbReference type="SMART" id="SM00184">
    <property type="entry name" value="RING"/>
    <property type="match status" value="1"/>
</dbReference>
<keyword evidence="1" id="KW-0479">Metal-binding</keyword>
<proteinExistence type="predicted"/>
<name>A0AA38XT86_9EURO</name>
<dbReference type="GO" id="GO:0008270">
    <property type="term" value="F:zinc ion binding"/>
    <property type="evidence" value="ECO:0007669"/>
    <property type="project" value="UniProtKB-KW"/>
</dbReference>
<keyword evidence="2 4" id="KW-0863">Zinc-finger</keyword>
<evidence type="ECO:0000256" key="5">
    <source>
        <dbReference type="SAM" id="MobiDB-lite"/>
    </source>
</evidence>
<dbReference type="Pfam" id="PF13923">
    <property type="entry name" value="zf-C3HC4_2"/>
    <property type="match status" value="1"/>
</dbReference>
<evidence type="ECO:0000256" key="1">
    <source>
        <dbReference type="ARBA" id="ARBA00022723"/>
    </source>
</evidence>
<comment type="caution">
    <text evidence="7">The sequence shown here is derived from an EMBL/GenBank/DDBJ whole genome shotgun (WGS) entry which is preliminary data.</text>
</comment>
<accession>A0AA38XT86</accession>
<dbReference type="InterPro" id="IPR013083">
    <property type="entry name" value="Znf_RING/FYVE/PHD"/>
</dbReference>
<keyword evidence="3" id="KW-0862">Zinc</keyword>
<gene>
    <name evidence="7" type="ORF">H2204_011972</name>
</gene>
<evidence type="ECO:0000313" key="7">
    <source>
        <dbReference type="EMBL" id="KAJ9621145.1"/>
    </source>
</evidence>
<sequence length="428" mass="47167">MPRRAPKASAKASAKASTKVSARWPLGDPGPSRAARMQVFTQVPRAPTPLTNEEEESTSSSEAESPTPSAPARLPKPPAPVGGQPASGQRVPPPTMPSQPLVTADAPNVGGQQRPSGNLDAQDAYKLLLEGANSLQQTLAAVSEQGQTWKRQAQEWQERANAAEKQAESAEQRSRSSKRLAEELEVRLRRRSVTMREQEQTLREQQRTLGEQEQTLREQQQTFQEQAWAMEEQIRATEEQAQVTKADLARCRAKVHEQARLLKDRLAEKTQLSSGLADVAAQLAEANRRLIAFEVLRCEICNLAFRNAYLPCGHTYCRVCIGQTLLQNPSCPHCRAGFQDDLVRTLYAGGDIDELPADQEMDEVVADPDTIEVAPYQQGTVEVVTDPDTIEVHVDPATIQFMAYQQATVEVVADQEMVEVIDLVSDGE</sequence>
<feature type="compositionally biased region" description="Low complexity" evidence="5">
    <location>
        <begin position="58"/>
        <end position="72"/>
    </location>
</feature>
<evidence type="ECO:0000259" key="6">
    <source>
        <dbReference type="PROSITE" id="PS50089"/>
    </source>
</evidence>
<evidence type="ECO:0000313" key="8">
    <source>
        <dbReference type="Proteomes" id="UP001172681"/>
    </source>
</evidence>
<evidence type="ECO:0000256" key="2">
    <source>
        <dbReference type="ARBA" id="ARBA00022771"/>
    </source>
</evidence>
<dbReference type="InterPro" id="IPR001841">
    <property type="entry name" value="Znf_RING"/>
</dbReference>
<dbReference type="PROSITE" id="PS50089">
    <property type="entry name" value="ZF_RING_2"/>
    <property type="match status" value="1"/>
</dbReference>
<dbReference type="InterPro" id="IPR017907">
    <property type="entry name" value="Znf_RING_CS"/>
</dbReference>
<dbReference type="PROSITE" id="PS00518">
    <property type="entry name" value="ZF_RING_1"/>
    <property type="match status" value="1"/>
</dbReference>
<evidence type="ECO:0000256" key="3">
    <source>
        <dbReference type="ARBA" id="ARBA00022833"/>
    </source>
</evidence>
<keyword evidence="8" id="KW-1185">Reference proteome</keyword>